<evidence type="ECO:0000256" key="3">
    <source>
        <dbReference type="HAMAP-Rule" id="MF_00187"/>
    </source>
</evidence>
<dbReference type="Pfam" id="PF02634">
    <property type="entry name" value="FdhD-NarQ"/>
    <property type="match status" value="1"/>
</dbReference>
<reference evidence="5" key="1">
    <citation type="submission" date="2016-10" db="EMBL/GenBank/DDBJ databases">
        <authorList>
            <person name="Varghese N."/>
            <person name="Submissions S."/>
        </authorList>
    </citation>
    <scope>NUCLEOTIDE SEQUENCE [LARGE SCALE GENOMIC DNA]</scope>
    <source>
        <strain evidence="5">DSM 11578</strain>
    </source>
</reference>
<dbReference type="PIRSF" id="PIRSF015626">
    <property type="entry name" value="FdhD"/>
    <property type="match status" value="1"/>
</dbReference>
<dbReference type="GO" id="GO:0016783">
    <property type="term" value="F:sulfurtransferase activity"/>
    <property type="evidence" value="ECO:0007669"/>
    <property type="project" value="InterPro"/>
</dbReference>
<dbReference type="HAMAP" id="MF_00187">
    <property type="entry name" value="FdhD"/>
    <property type="match status" value="1"/>
</dbReference>
<gene>
    <name evidence="3" type="primary">fdhD</name>
    <name evidence="4" type="ORF">SAMN04488079_10222</name>
</gene>
<keyword evidence="1 3" id="KW-0963">Cytoplasm</keyword>
<dbReference type="AlphaFoldDB" id="A0A1I3UMA5"/>
<dbReference type="Gene3D" id="3.10.20.10">
    <property type="match status" value="1"/>
</dbReference>
<dbReference type="PANTHER" id="PTHR30592">
    <property type="entry name" value="FORMATE DEHYDROGENASE"/>
    <property type="match status" value="1"/>
</dbReference>
<dbReference type="InterPro" id="IPR016193">
    <property type="entry name" value="Cytidine_deaminase-like"/>
</dbReference>
<evidence type="ECO:0000256" key="1">
    <source>
        <dbReference type="ARBA" id="ARBA00022490"/>
    </source>
</evidence>
<keyword evidence="5" id="KW-1185">Reference proteome</keyword>
<feature type="active site" description="Cysteine persulfide intermediate" evidence="3">
    <location>
        <position position="113"/>
    </location>
</feature>
<dbReference type="RefSeq" id="WP_091711424.1">
    <property type="nucleotide sequence ID" value="NZ_FOSH01000002.1"/>
</dbReference>
<dbReference type="EMBL" id="FOSH01000002">
    <property type="protein sequence ID" value="SFJ84042.1"/>
    <property type="molecule type" value="Genomic_DNA"/>
</dbReference>
<evidence type="ECO:0000313" key="4">
    <source>
        <dbReference type="EMBL" id="SFJ84042.1"/>
    </source>
</evidence>
<organism evidence="4 5">
    <name type="scientific">Methylophaga sulfidovorans</name>
    <dbReference type="NCBI Taxonomy" id="45496"/>
    <lineage>
        <taxon>Bacteria</taxon>
        <taxon>Pseudomonadati</taxon>
        <taxon>Pseudomonadota</taxon>
        <taxon>Gammaproteobacteria</taxon>
        <taxon>Thiotrichales</taxon>
        <taxon>Piscirickettsiaceae</taxon>
        <taxon>Methylophaga</taxon>
    </lineage>
</organism>
<dbReference type="STRING" id="45496.SAMN04488079_10222"/>
<dbReference type="PANTHER" id="PTHR30592:SF1">
    <property type="entry name" value="SULFUR CARRIER PROTEIN FDHD"/>
    <property type="match status" value="1"/>
</dbReference>
<comment type="similarity">
    <text evidence="3">Belongs to the FdhD family.</text>
</comment>
<name>A0A1I3UMA5_9GAMM</name>
<dbReference type="InterPro" id="IPR003786">
    <property type="entry name" value="FdhD"/>
</dbReference>
<feature type="binding site" evidence="3">
    <location>
        <begin position="251"/>
        <end position="256"/>
    </location>
    <ligand>
        <name>Mo-bis(molybdopterin guanine dinucleotide)</name>
        <dbReference type="ChEBI" id="CHEBI:60539"/>
    </ligand>
</feature>
<dbReference type="GO" id="GO:0006777">
    <property type="term" value="P:Mo-molybdopterin cofactor biosynthetic process"/>
    <property type="evidence" value="ECO:0007669"/>
    <property type="project" value="UniProtKB-UniRule"/>
</dbReference>
<proteinExistence type="inferred from homology"/>
<comment type="function">
    <text evidence="3">Required for formate dehydrogenase (FDH) activity. Acts as a sulfur carrier protein that transfers sulfur from IscS to the molybdenum cofactor prior to its insertion into FDH.</text>
</comment>
<sequence>MTSVDKTTVDVEVAIHKNESATQYQHDDIAVETPVALVYNTISHAVMMATPADLADFALGFSLTENIVDNADQVSHIHVQSNSNGISVRLMIDDEKFDALRERRRSLVGRTGCGLCGVESLKQAIRPIEPVQSVQVADDVIQIGLNNIKQYQQLQQVTGATHAAAWCDLEGNIVLTREDVGRHNALDKLIGAHVKAGLSPHEGFVLVTSRASYEMVQKAASAGFGCLVAVSAPTSLAIEQAQLARLKLVGFARSGRHVIYHDPFTQHDNEIARRAM</sequence>
<dbReference type="Gene3D" id="3.40.140.10">
    <property type="entry name" value="Cytidine Deaminase, domain 2"/>
    <property type="match status" value="1"/>
</dbReference>
<dbReference type="GO" id="GO:0097163">
    <property type="term" value="F:sulfur carrier activity"/>
    <property type="evidence" value="ECO:0007669"/>
    <property type="project" value="UniProtKB-UniRule"/>
</dbReference>
<dbReference type="GO" id="GO:0005737">
    <property type="term" value="C:cytoplasm"/>
    <property type="evidence" value="ECO:0007669"/>
    <property type="project" value="UniProtKB-SubCell"/>
</dbReference>
<comment type="subcellular location">
    <subcellularLocation>
        <location evidence="3">Cytoplasm</location>
    </subcellularLocation>
</comment>
<dbReference type="Proteomes" id="UP000198924">
    <property type="component" value="Unassembled WGS sequence"/>
</dbReference>
<evidence type="ECO:0000313" key="5">
    <source>
        <dbReference type="Proteomes" id="UP000198924"/>
    </source>
</evidence>
<evidence type="ECO:0000256" key="2">
    <source>
        <dbReference type="ARBA" id="ARBA00023150"/>
    </source>
</evidence>
<dbReference type="SUPFAM" id="SSF53927">
    <property type="entry name" value="Cytidine deaminase-like"/>
    <property type="match status" value="1"/>
</dbReference>
<dbReference type="OrthoDB" id="3197277at2"/>
<protein>
    <recommendedName>
        <fullName evidence="3">Sulfur carrier protein FdhD</fullName>
    </recommendedName>
</protein>
<keyword evidence="2 3" id="KW-0501">Molybdenum cofactor biosynthesis</keyword>
<accession>A0A1I3UMA5</accession>
<dbReference type="NCBIfam" id="TIGR00129">
    <property type="entry name" value="fdhD_narQ"/>
    <property type="match status" value="1"/>
</dbReference>